<dbReference type="CDD" id="cd00067">
    <property type="entry name" value="GAL4"/>
    <property type="match status" value="1"/>
</dbReference>
<proteinExistence type="predicted"/>
<dbReference type="GO" id="GO:0008270">
    <property type="term" value="F:zinc ion binding"/>
    <property type="evidence" value="ECO:0007669"/>
    <property type="project" value="InterPro"/>
</dbReference>
<dbReference type="SMART" id="SM00066">
    <property type="entry name" value="GAL4"/>
    <property type="match status" value="1"/>
</dbReference>
<evidence type="ECO:0000259" key="1">
    <source>
        <dbReference type="PROSITE" id="PS50048"/>
    </source>
</evidence>
<feature type="domain" description="Zn(2)-C6 fungal-type" evidence="1">
    <location>
        <begin position="289"/>
        <end position="316"/>
    </location>
</feature>
<organism evidence="2 3">
    <name type="scientific">Apophysomyces ossiformis</name>
    <dbReference type="NCBI Taxonomy" id="679940"/>
    <lineage>
        <taxon>Eukaryota</taxon>
        <taxon>Fungi</taxon>
        <taxon>Fungi incertae sedis</taxon>
        <taxon>Mucoromycota</taxon>
        <taxon>Mucoromycotina</taxon>
        <taxon>Mucoromycetes</taxon>
        <taxon>Mucorales</taxon>
        <taxon>Mucorineae</taxon>
        <taxon>Mucoraceae</taxon>
        <taxon>Apophysomyces</taxon>
    </lineage>
</organism>
<gene>
    <name evidence="2" type="ORF">EC973_003395</name>
</gene>
<dbReference type="AlphaFoldDB" id="A0A8H7BXJ6"/>
<dbReference type="Proteomes" id="UP000605846">
    <property type="component" value="Unassembled WGS sequence"/>
</dbReference>
<dbReference type="GO" id="GO:0000981">
    <property type="term" value="F:DNA-binding transcription factor activity, RNA polymerase II-specific"/>
    <property type="evidence" value="ECO:0007669"/>
    <property type="project" value="InterPro"/>
</dbReference>
<name>A0A8H7BXJ6_9FUNG</name>
<protein>
    <recommendedName>
        <fullName evidence="1">Zn(2)-C6 fungal-type domain-containing protein</fullName>
    </recommendedName>
</protein>
<keyword evidence="3" id="KW-1185">Reference proteome</keyword>
<dbReference type="SUPFAM" id="SSF57701">
    <property type="entry name" value="Zn2/Cys6 DNA-binding domain"/>
    <property type="match status" value="1"/>
</dbReference>
<reference evidence="2" key="1">
    <citation type="submission" date="2020-01" db="EMBL/GenBank/DDBJ databases">
        <title>Genome Sequencing of Three Apophysomyces-Like Fungal Strains Confirms a Novel Fungal Genus in the Mucoromycota with divergent Burkholderia-like Endosymbiotic Bacteria.</title>
        <authorList>
            <person name="Stajich J.E."/>
            <person name="Macias A.M."/>
            <person name="Carter-House D."/>
            <person name="Lovett B."/>
            <person name="Kasson L.R."/>
            <person name="Berry K."/>
            <person name="Grigoriev I."/>
            <person name="Chang Y."/>
            <person name="Spatafora J."/>
            <person name="Kasson M.T."/>
        </authorList>
    </citation>
    <scope>NUCLEOTIDE SEQUENCE</scope>
    <source>
        <strain evidence="2">NRRL A-21654</strain>
    </source>
</reference>
<dbReference type="EMBL" id="JABAYA010000020">
    <property type="protein sequence ID" value="KAF7729982.1"/>
    <property type="molecule type" value="Genomic_DNA"/>
</dbReference>
<comment type="caution">
    <text evidence="2">The sequence shown here is derived from an EMBL/GenBank/DDBJ whole genome shotgun (WGS) entry which is preliminary data.</text>
</comment>
<sequence>MSRNSGNIESFSASPWDLNETESVDYSNLALLATFFSEGNSPNAFKTDQSTETLHAPVHNISDINENHAPSQTMMTPDNMYASLLSTTYKPYPHTIFESSLEGLSTSQQRTQYVPATTKQYQSFYSSPVSQAYRSCYFPGDMNYKDPLGSRPATVPEYPLTPPMDSRQFRSSPTSSMESAYHPYTACSYPLSPANASQVQLPSYPGSMPTSFPSTLRVSEEYHAPSSALMEPNSIHVDPTIFHQLYPDGSNSDLAISSSSLSSSSSSFYVGQGSTSGEMNQGMVYVRKACVGCKASHVACDAQRPCIRCIRLNKACECVDAERKKRGRPCGSGKKMKSIIQIP</sequence>
<dbReference type="Gene3D" id="4.10.240.10">
    <property type="entry name" value="Zn(2)-C6 fungal-type DNA-binding domain"/>
    <property type="match status" value="1"/>
</dbReference>
<dbReference type="PROSITE" id="PS50048">
    <property type="entry name" value="ZN2_CY6_FUNGAL_2"/>
    <property type="match status" value="1"/>
</dbReference>
<dbReference type="OrthoDB" id="1555531at2759"/>
<evidence type="ECO:0000313" key="3">
    <source>
        <dbReference type="Proteomes" id="UP000605846"/>
    </source>
</evidence>
<dbReference type="InterPro" id="IPR036864">
    <property type="entry name" value="Zn2-C6_fun-type_DNA-bd_sf"/>
</dbReference>
<accession>A0A8H7BXJ6</accession>
<dbReference type="InterPro" id="IPR001138">
    <property type="entry name" value="Zn2Cys6_DnaBD"/>
</dbReference>
<evidence type="ECO:0000313" key="2">
    <source>
        <dbReference type="EMBL" id="KAF7729982.1"/>
    </source>
</evidence>
<dbReference type="PROSITE" id="PS00463">
    <property type="entry name" value="ZN2_CY6_FUNGAL_1"/>
    <property type="match status" value="1"/>
</dbReference>
<dbReference type="Pfam" id="PF00172">
    <property type="entry name" value="Zn_clus"/>
    <property type="match status" value="1"/>
</dbReference>